<dbReference type="EMBL" id="CXWC01000013">
    <property type="protein sequence ID" value="CTQ76616.1"/>
    <property type="molecule type" value="Genomic_DNA"/>
</dbReference>
<dbReference type="PANTHER" id="PTHR48069:SF3">
    <property type="entry name" value="DIHYDROFOLATE REDUCTASE"/>
    <property type="match status" value="1"/>
</dbReference>
<dbReference type="PROSITE" id="PS51330">
    <property type="entry name" value="DHFR_2"/>
    <property type="match status" value="1"/>
</dbReference>
<evidence type="ECO:0000259" key="9">
    <source>
        <dbReference type="PROSITE" id="PS51330"/>
    </source>
</evidence>
<evidence type="ECO:0000256" key="4">
    <source>
        <dbReference type="ARBA" id="ARBA00022563"/>
    </source>
</evidence>
<dbReference type="GO" id="GO:0006730">
    <property type="term" value="P:one-carbon metabolic process"/>
    <property type="evidence" value="ECO:0007669"/>
    <property type="project" value="UniProtKB-KW"/>
</dbReference>
<dbReference type="GO" id="GO:0046655">
    <property type="term" value="P:folic acid metabolic process"/>
    <property type="evidence" value="ECO:0007669"/>
    <property type="project" value="TreeGrafter"/>
</dbReference>
<dbReference type="InterPro" id="IPR012259">
    <property type="entry name" value="DHFR"/>
</dbReference>
<dbReference type="PIRSF" id="PIRSF000194">
    <property type="entry name" value="DHFR"/>
    <property type="match status" value="1"/>
</dbReference>
<keyword evidence="11" id="KW-1185">Reference proteome</keyword>
<dbReference type="RefSeq" id="WP_055117269.1">
    <property type="nucleotide sequence ID" value="NZ_CXWA01000004.1"/>
</dbReference>
<evidence type="ECO:0000256" key="3">
    <source>
        <dbReference type="ARBA" id="ARBA00012856"/>
    </source>
</evidence>
<comment type="catalytic activity">
    <reaction evidence="8">
        <text>(6S)-5,6,7,8-tetrahydrofolate + NADP(+) = 7,8-dihydrofolate + NADPH + H(+)</text>
        <dbReference type="Rhea" id="RHEA:15009"/>
        <dbReference type="ChEBI" id="CHEBI:15378"/>
        <dbReference type="ChEBI" id="CHEBI:57451"/>
        <dbReference type="ChEBI" id="CHEBI:57453"/>
        <dbReference type="ChEBI" id="CHEBI:57783"/>
        <dbReference type="ChEBI" id="CHEBI:58349"/>
        <dbReference type="EC" id="1.5.1.3"/>
    </reaction>
</comment>
<dbReference type="GO" id="GO:0046452">
    <property type="term" value="P:dihydrofolate metabolic process"/>
    <property type="evidence" value="ECO:0007669"/>
    <property type="project" value="TreeGrafter"/>
</dbReference>
<dbReference type="Pfam" id="PF00186">
    <property type="entry name" value="DHFR_1"/>
    <property type="match status" value="1"/>
</dbReference>
<evidence type="ECO:0000256" key="2">
    <source>
        <dbReference type="ARBA" id="ARBA00009539"/>
    </source>
</evidence>
<dbReference type="GeneID" id="97672094"/>
<dbReference type="GO" id="GO:0070401">
    <property type="term" value="F:NADP+ binding"/>
    <property type="evidence" value="ECO:0007669"/>
    <property type="project" value="UniProtKB-ARBA"/>
</dbReference>
<dbReference type="STRING" id="311410.LA5095_03531"/>
<dbReference type="AlphaFoldDB" id="A0A0M7ANG5"/>
<evidence type="ECO:0000256" key="5">
    <source>
        <dbReference type="ARBA" id="ARBA00022857"/>
    </source>
</evidence>
<sequence>MPELVLIAAVARNGIIGADNDMPWALSSDLKHFKRMTLGKPMIMGRKTFLSFGGRPLPGRPHIVITRDRNYAPDGAETATSLEGALKRAGELAGQMDVDEIFCIGGGQIYTQVIEQADRLEITEVDARPDGDTRFPEIHPAVWRETRRIEGKRSEKDSADFAFVTYRRKV</sequence>
<feature type="domain" description="DHFR" evidence="9">
    <location>
        <begin position="3"/>
        <end position="168"/>
    </location>
</feature>
<comment type="pathway">
    <text evidence="1 8">Cofactor biosynthesis; tetrahydrofolate biosynthesis; 5,6,7,8-tetrahydrofolate from 7,8-dihydrofolate: step 1/1.</text>
</comment>
<dbReference type="Gene3D" id="3.40.430.10">
    <property type="entry name" value="Dihydrofolate Reductase, subunit A"/>
    <property type="match status" value="1"/>
</dbReference>
<comment type="function">
    <text evidence="7 8">Key enzyme in folate metabolism. Catalyzes an essential reaction for de novo glycine and purine synthesis, and for DNA precursor synthesis.</text>
</comment>
<protein>
    <recommendedName>
        <fullName evidence="3 8">Dihydrofolate reductase</fullName>
        <ecNumber evidence="3 8">1.5.1.3</ecNumber>
    </recommendedName>
</protein>
<evidence type="ECO:0000313" key="10">
    <source>
        <dbReference type="EMBL" id="CTQ76616.1"/>
    </source>
</evidence>
<dbReference type="UniPathway" id="UPA00077">
    <property type="reaction ID" value="UER00158"/>
</dbReference>
<name>A0A0M7ANG5_9HYPH</name>
<evidence type="ECO:0000256" key="8">
    <source>
        <dbReference type="PIRNR" id="PIRNR000194"/>
    </source>
</evidence>
<dbReference type="FunFam" id="3.40.430.10:FF:000001">
    <property type="entry name" value="Dihydrofolate reductase"/>
    <property type="match status" value="1"/>
</dbReference>
<evidence type="ECO:0000313" key="11">
    <source>
        <dbReference type="Proteomes" id="UP000049983"/>
    </source>
</evidence>
<dbReference type="GO" id="GO:0005829">
    <property type="term" value="C:cytosol"/>
    <property type="evidence" value="ECO:0007669"/>
    <property type="project" value="TreeGrafter"/>
</dbReference>
<evidence type="ECO:0000256" key="6">
    <source>
        <dbReference type="ARBA" id="ARBA00023002"/>
    </source>
</evidence>
<dbReference type="CDD" id="cd00209">
    <property type="entry name" value="DHFR"/>
    <property type="match status" value="1"/>
</dbReference>
<evidence type="ECO:0000256" key="7">
    <source>
        <dbReference type="ARBA" id="ARBA00025067"/>
    </source>
</evidence>
<accession>A0A0M7ANG5</accession>
<comment type="similarity">
    <text evidence="2 8">Belongs to the dihydrofolate reductase family.</text>
</comment>
<dbReference type="SUPFAM" id="SSF53597">
    <property type="entry name" value="Dihydrofolate reductase-like"/>
    <property type="match status" value="1"/>
</dbReference>
<evidence type="ECO:0000256" key="1">
    <source>
        <dbReference type="ARBA" id="ARBA00004903"/>
    </source>
</evidence>
<organism evidence="10 11">
    <name type="scientific">Roseibium album</name>
    <dbReference type="NCBI Taxonomy" id="311410"/>
    <lineage>
        <taxon>Bacteria</taxon>
        <taxon>Pseudomonadati</taxon>
        <taxon>Pseudomonadota</taxon>
        <taxon>Alphaproteobacteria</taxon>
        <taxon>Hyphomicrobiales</taxon>
        <taxon>Stappiaceae</taxon>
        <taxon>Roseibium</taxon>
    </lineage>
</organism>
<keyword evidence="4 8" id="KW-0554">One-carbon metabolism</keyword>
<dbReference type="EC" id="1.5.1.3" evidence="3 8"/>
<dbReference type="PANTHER" id="PTHR48069">
    <property type="entry name" value="DIHYDROFOLATE REDUCTASE"/>
    <property type="match status" value="1"/>
</dbReference>
<keyword evidence="6 8" id="KW-0560">Oxidoreductase</keyword>
<dbReference type="InterPro" id="IPR024072">
    <property type="entry name" value="DHFR-like_dom_sf"/>
</dbReference>
<dbReference type="GO" id="GO:0046654">
    <property type="term" value="P:tetrahydrofolate biosynthetic process"/>
    <property type="evidence" value="ECO:0007669"/>
    <property type="project" value="UniProtKB-UniPathway"/>
</dbReference>
<dbReference type="InterPro" id="IPR001796">
    <property type="entry name" value="DHFR_dom"/>
</dbReference>
<proteinExistence type="inferred from homology"/>
<gene>
    <name evidence="10" type="primary">dhfrIII</name>
    <name evidence="10" type="ORF">LA5096_04813</name>
</gene>
<keyword evidence="5 8" id="KW-0521">NADP</keyword>
<dbReference type="GO" id="GO:0004146">
    <property type="term" value="F:dihydrofolate reductase activity"/>
    <property type="evidence" value="ECO:0007669"/>
    <property type="project" value="UniProtKB-EC"/>
</dbReference>
<reference evidence="11" key="1">
    <citation type="submission" date="2015-07" db="EMBL/GenBank/DDBJ databases">
        <authorList>
            <person name="Rodrigo-Torres Lidia"/>
            <person name="Arahal R.David."/>
        </authorList>
    </citation>
    <scope>NUCLEOTIDE SEQUENCE [LARGE SCALE GENOMIC DNA]</scope>
    <source>
        <strain evidence="11">CECT 5096</strain>
    </source>
</reference>
<dbReference type="Proteomes" id="UP000049983">
    <property type="component" value="Unassembled WGS sequence"/>
</dbReference>
<dbReference type="PRINTS" id="PR00070">
    <property type="entry name" value="DHFR"/>
</dbReference>
<dbReference type="OrthoDB" id="9804315at2"/>